<dbReference type="Pfam" id="PF00400">
    <property type="entry name" value="WD40"/>
    <property type="match status" value="1"/>
</dbReference>
<accession>A0AAD5T826</accession>
<dbReference type="InterPro" id="IPR036322">
    <property type="entry name" value="WD40_repeat_dom_sf"/>
</dbReference>
<dbReference type="InterPro" id="IPR015943">
    <property type="entry name" value="WD40/YVTN_repeat-like_dom_sf"/>
</dbReference>
<dbReference type="SMART" id="SM00320">
    <property type="entry name" value="WD40"/>
    <property type="match status" value="3"/>
</dbReference>
<evidence type="ECO:0000259" key="1">
    <source>
        <dbReference type="Pfam" id="PF10313"/>
    </source>
</evidence>
<comment type="caution">
    <text evidence="2">The sequence shown here is derived from an EMBL/GenBank/DDBJ whole genome shotgun (WGS) entry which is preliminary data.</text>
</comment>
<proteinExistence type="predicted"/>
<dbReference type="Gene3D" id="2.130.10.10">
    <property type="entry name" value="YVTN repeat-like/Quinoprotein amine dehydrogenase"/>
    <property type="match status" value="1"/>
</dbReference>
<dbReference type="PANTHER" id="PTHR43991:SF9">
    <property type="entry name" value="DUF2415 DOMAIN-CONTAINING PROTEIN"/>
    <property type="match status" value="1"/>
</dbReference>
<sequence length="239" mass="26212">MCISQYANQPRLFICNNDKTIKIYTLPGLQRITSIELPTPVNYASVSPDGKRLCAVGDNNQVFLYDVTGQGGYTKVSTLTGIVFSFSANAKFSKQTVSAKTDAACFSCAWNQSSDKFAVACQHGFVCVWDIRSTEKLAKISTKQDPQDKGATRCVKFSMSGSVDLMMFTEHVSYMHVVDARTFNDTQSIRVAPPNCDQNISGIACSPDSRSMFVGLDNVVLEYDIDVIARRSFGEGSLV</sequence>
<evidence type="ECO:0000313" key="3">
    <source>
        <dbReference type="Proteomes" id="UP001211907"/>
    </source>
</evidence>
<dbReference type="AlphaFoldDB" id="A0AAD5T826"/>
<dbReference type="Proteomes" id="UP001211907">
    <property type="component" value="Unassembled WGS sequence"/>
</dbReference>
<dbReference type="EMBL" id="JADGJH010000168">
    <property type="protein sequence ID" value="KAJ3135365.1"/>
    <property type="molecule type" value="Genomic_DNA"/>
</dbReference>
<dbReference type="Pfam" id="PF10313">
    <property type="entry name" value="DUF2415"/>
    <property type="match status" value="1"/>
</dbReference>
<reference evidence="2" key="1">
    <citation type="submission" date="2020-05" db="EMBL/GenBank/DDBJ databases">
        <title>Phylogenomic resolution of chytrid fungi.</title>
        <authorList>
            <person name="Stajich J.E."/>
            <person name="Amses K."/>
            <person name="Simmons R."/>
            <person name="Seto K."/>
            <person name="Myers J."/>
            <person name="Bonds A."/>
            <person name="Quandt C.A."/>
            <person name="Barry K."/>
            <person name="Liu P."/>
            <person name="Grigoriev I."/>
            <person name="Longcore J.E."/>
            <person name="James T.Y."/>
        </authorList>
    </citation>
    <scope>NUCLEOTIDE SEQUENCE</scope>
    <source>
        <strain evidence="2">JEL0513</strain>
    </source>
</reference>
<dbReference type="PANTHER" id="PTHR43991">
    <property type="entry name" value="WD REPEAT PROTEIN (AFU_ORTHOLOGUE AFUA_8G05640)-RELATED"/>
    <property type="match status" value="1"/>
</dbReference>
<organism evidence="2 3">
    <name type="scientific">Physocladia obscura</name>
    <dbReference type="NCBI Taxonomy" id="109957"/>
    <lineage>
        <taxon>Eukaryota</taxon>
        <taxon>Fungi</taxon>
        <taxon>Fungi incertae sedis</taxon>
        <taxon>Chytridiomycota</taxon>
        <taxon>Chytridiomycota incertae sedis</taxon>
        <taxon>Chytridiomycetes</taxon>
        <taxon>Chytridiales</taxon>
        <taxon>Chytriomycetaceae</taxon>
        <taxon>Physocladia</taxon>
    </lineage>
</organism>
<dbReference type="InterPro" id="IPR019417">
    <property type="entry name" value="DUF2415"/>
</dbReference>
<keyword evidence="3" id="KW-1185">Reference proteome</keyword>
<dbReference type="SUPFAM" id="SSF50978">
    <property type="entry name" value="WD40 repeat-like"/>
    <property type="match status" value="1"/>
</dbReference>
<gene>
    <name evidence="2" type="ORF">HK100_002856</name>
</gene>
<evidence type="ECO:0000313" key="2">
    <source>
        <dbReference type="EMBL" id="KAJ3135365.1"/>
    </source>
</evidence>
<name>A0AAD5T826_9FUNG</name>
<protein>
    <recommendedName>
        <fullName evidence="1">DUF2415 domain-containing protein</fullName>
    </recommendedName>
</protein>
<feature type="domain" description="DUF2415" evidence="1">
    <location>
        <begin position="150"/>
        <end position="187"/>
    </location>
</feature>
<dbReference type="InterPro" id="IPR001680">
    <property type="entry name" value="WD40_rpt"/>
</dbReference>